<dbReference type="Proteomes" id="UP000188357">
    <property type="component" value="Unassembled WGS sequence"/>
</dbReference>
<feature type="domain" description="H repeat-associated protein N-terminal" evidence="2">
    <location>
        <begin position="7"/>
        <end position="94"/>
    </location>
</feature>
<dbReference type="GO" id="GO:0004803">
    <property type="term" value="F:transposase activity"/>
    <property type="evidence" value="ECO:0007669"/>
    <property type="project" value="InterPro"/>
</dbReference>
<dbReference type="PANTHER" id="PTHR30298">
    <property type="entry name" value="H REPEAT-ASSOCIATED PREDICTED TRANSPOSASE"/>
    <property type="match status" value="1"/>
</dbReference>
<accession>A0A1R4G8E7</accession>
<feature type="domain" description="Transposase IS4-like" evidence="1">
    <location>
        <begin position="100"/>
        <end position="331"/>
    </location>
</feature>
<evidence type="ECO:0000259" key="2">
    <source>
        <dbReference type="Pfam" id="PF13808"/>
    </source>
</evidence>
<keyword evidence="4" id="KW-1185">Reference proteome</keyword>
<dbReference type="OrthoDB" id="8001376at2"/>
<protein>
    <submittedName>
        <fullName evidence="3">Transposase DDE domain protein</fullName>
    </submittedName>
</protein>
<gene>
    <name evidence="3" type="ORF">A1232T_00007</name>
</gene>
<dbReference type="STRING" id="1945521.A1232T_00007"/>
<proteinExistence type="predicted"/>
<dbReference type="AlphaFoldDB" id="A0A1R4G8E7"/>
<dbReference type="EMBL" id="FUGE01000014">
    <property type="protein sequence ID" value="SJM64449.1"/>
    <property type="molecule type" value="Genomic_DNA"/>
</dbReference>
<dbReference type="InterPro" id="IPR002559">
    <property type="entry name" value="Transposase_11"/>
</dbReference>
<name>A0A1R4G8E7_9GAMM</name>
<organism evidence="3 4">
    <name type="scientific">Psychrobacter piechaudii</name>
    <dbReference type="NCBI Taxonomy" id="1945521"/>
    <lineage>
        <taxon>Bacteria</taxon>
        <taxon>Pseudomonadati</taxon>
        <taxon>Pseudomonadota</taxon>
        <taxon>Gammaproteobacteria</taxon>
        <taxon>Moraxellales</taxon>
        <taxon>Moraxellaceae</taxon>
        <taxon>Psychrobacter</taxon>
    </lineage>
</organism>
<dbReference type="GO" id="GO:0006313">
    <property type="term" value="P:DNA transposition"/>
    <property type="evidence" value="ECO:0007669"/>
    <property type="project" value="InterPro"/>
</dbReference>
<evidence type="ECO:0000313" key="3">
    <source>
        <dbReference type="EMBL" id="SJM64449.1"/>
    </source>
</evidence>
<dbReference type="RefSeq" id="WP_077449884.1">
    <property type="nucleotide sequence ID" value="NZ_FUGE01000014.1"/>
</dbReference>
<dbReference type="Pfam" id="PF01609">
    <property type="entry name" value="DDE_Tnp_1"/>
    <property type="match status" value="1"/>
</dbReference>
<dbReference type="Pfam" id="PF13808">
    <property type="entry name" value="DDE_Tnp_1_assoc"/>
    <property type="match status" value="1"/>
</dbReference>
<dbReference type="InterPro" id="IPR047647">
    <property type="entry name" value="ISAs1_transpos"/>
</dbReference>
<dbReference type="GO" id="GO:0003677">
    <property type="term" value="F:DNA binding"/>
    <property type="evidence" value="ECO:0007669"/>
    <property type="project" value="InterPro"/>
</dbReference>
<evidence type="ECO:0000259" key="1">
    <source>
        <dbReference type="Pfam" id="PF01609"/>
    </source>
</evidence>
<dbReference type="NCBIfam" id="NF033564">
    <property type="entry name" value="transpos_ISAs1"/>
    <property type="match status" value="1"/>
</dbReference>
<evidence type="ECO:0000313" key="4">
    <source>
        <dbReference type="Proteomes" id="UP000188357"/>
    </source>
</evidence>
<dbReference type="InterPro" id="IPR032806">
    <property type="entry name" value="YbfD_N"/>
</dbReference>
<dbReference type="PANTHER" id="PTHR30298:SF0">
    <property type="entry name" value="PROTEIN YBFL-RELATED"/>
    <property type="match status" value="1"/>
</dbReference>
<reference evidence="3 4" key="1">
    <citation type="submission" date="2017-02" db="EMBL/GenBank/DDBJ databases">
        <authorList>
            <person name="Peterson S.W."/>
        </authorList>
    </citation>
    <scope>NUCLEOTIDE SEQUENCE [LARGE SCALE GENOMIC DNA]</scope>
    <source>
        <strain evidence="3">Psychrobacter_piechaudii</strain>
    </source>
</reference>
<dbReference type="InterPro" id="IPR051698">
    <property type="entry name" value="Transposase_11-like"/>
</dbReference>
<sequence>MLNDPREFFAKLNDPRRQNKNLYHPLENVIFIALTAFICGYNDWVSVEDFAKENRSWFERVLAMPYGIPSHDTFGNVMKMIDKDHFALCFAHWMTESVKDHTHIAIDGKFLQGGFKDTDSIHLVTAFASETKLVLAQTQVNSKDNEITTLPRLLDMINLKGSVVTGDAMYCQKDVCKQLVKAKADYILSLKRNHELLYDDVKLWLDTQFDSGNLPINETIDKDHGRIEVRRYALSTKIDWLDNKSDWTGLNAVAMVESTRSIGEDSHTERRYYLTSLTDLPIVAQYIRSHWAIENSQHWVLDVTFGEDHSVKLEKNARSNKALLTRTALNLLRDRDDTKLSVKRRRIRASQNLDYREQVLFGRVL</sequence>